<evidence type="ECO:0000256" key="1">
    <source>
        <dbReference type="SAM" id="Phobius"/>
    </source>
</evidence>
<feature type="domain" description="EamA" evidence="2">
    <location>
        <begin position="150"/>
        <end position="275"/>
    </location>
</feature>
<feature type="transmembrane region" description="Helical" evidence="1">
    <location>
        <begin position="151"/>
        <end position="168"/>
    </location>
</feature>
<feature type="transmembrane region" description="Helical" evidence="1">
    <location>
        <begin position="207"/>
        <end position="229"/>
    </location>
</feature>
<feature type="transmembrane region" description="Helical" evidence="1">
    <location>
        <begin position="92"/>
        <end position="114"/>
    </location>
</feature>
<dbReference type="AlphaFoldDB" id="A0A5C8ZXP5"/>
<proteinExistence type="predicted"/>
<organism evidence="3 4">
    <name type="scientific">Parahaliea aestuarii</name>
    <dbReference type="NCBI Taxonomy" id="1852021"/>
    <lineage>
        <taxon>Bacteria</taxon>
        <taxon>Pseudomonadati</taxon>
        <taxon>Pseudomonadota</taxon>
        <taxon>Gammaproteobacteria</taxon>
        <taxon>Cellvibrionales</taxon>
        <taxon>Halieaceae</taxon>
        <taxon>Parahaliea</taxon>
    </lineage>
</organism>
<feature type="transmembrane region" description="Helical" evidence="1">
    <location>
        <begin position="241"/>
        <end position="258"/>
    </location>
</feature>
<keyword evidence="1" id="KW-0812">Transmembrane</keyword>
<name>A0A5C8ZXP5_9GAMM</name>
<dbReference type="InterPro" id="IPR000620">
    <property type="entry name" value="EamA_dom"/>
</dbReference>
<dbReference type="GO" id="GO:0016020">
    <property type="term" value="C:membrane"/>
    <property type="evidence" value="ECO:0007669"/>
    <property type="project" value="InterPro"/>
</dbReference>
<dbReference type="RefSeq" id="WP_148063737.1">
    <property type="nucleotide sequence ID" value="NZ_VRYZ01000003.1"/>
</dbReference>
<feature type="transmembrane region" description="Helical" evidence="1">
    <location>
        <begin position="121"/>
        <end position="139"/>
    </location>
</feature>
<keyword evidence="1" id="KW-0472">Membrane</keyword>
<feature type="transmembrane region" description="Helical" evidence="1">
    <location>
        <begin position="12"/>
        <end position="32"/>
    </location>
</feature>
<dbReference type="SUPFAM" id="SSF103481">
    <property type="entry name" value="Multidrug resistance efflux transporter EmrE"/>
    <property type="match status" value="2"/>
</dbReference>
<dbReference type="EMBL" id="VRYZ01000003">
    <property type="protein sequence ID" value="TXS92362.1"/>
    <property type="molecule type" value="Genomic_DNA"/>
</dbReference>
<sequence length="304" mass="32150">MSVQRFAVSPSGLAVAGAVGMATMGVMARYSGVDAAVITFYRLGLGALFVALLLALLPGAHWRRPHVLTLVSGALLAGFIVFYVRAMDHTTMANAVLTVYLAPPLAALAGHFIWHERLGRWQAACIGAALLGFATMMEFRVKLSAADLQGLGFAGLALLCYAAFMLLNRHNPDRIPPLQAVFWQLLVGALVMLWVAGPTALAVPVEALPWMLATGLLPGFLALTCTVLAMQRLPTAQFGTLAYSEPVAVILFGWLLFAEILSPLQVTGCLLIIAAGIVQARVSAASTPVEPLLADTEAGKNFAQ</sequence>
<dbReference type="Pfam" id="PF00892">
    <property type="entry name" value="EamA"/>
    <property type="match status" value="2"/>
</dbReference>
<dbReference type="PANTHER" id="PTHR22911">
    <property type="entry name" value="ACYL-MALONYL CONDENSING ENZYME-RELATED"/>
    <property type="match status" value="1"/>
</dbReference>
<evidence type="ECO:0000313" key="3">
    <source>
        <dbReference type="EMBL" id="TXS92362.1"/>
    </source>
</evidence>
<feature type="domain" description="EamA" evidence="2">
    <location>
        <begin position="13"/>
        <end position="135"/>
    </location>
</feature>
<feature type="transmembrane region" description="Helical" evidence="1">
    <location>
        <begin position="67"/>
        <end position="86"/>
    </location>
</feature>
<dbReference type="OrthoDB" id="5810973at2"/>
<dbReference type="PANTHER" id="PTHR22911:SF79">
    <property type="entry name" value="MOBA-LIKE NTP TRANSFERASE DOMAIN-CONTAINING PROTEIN"/>
    <property type="match status" value="1"/>
</dbReference>
<keyword evidence="4" id="KW-1185">Reference proteome</keyword>
<feature type="transmembrane region" description="Helical" evidence="1">
    <location>
        <begin position="180"/>
        <end position="201"/>
    </location>
</feature>
<dbReference type="InterPro" id="IPR037185">
    <property type="entry name" value="EmrE-like"/>
</dbReference>
<evidence type="ECO:0000259" key="2">
    <source>
        <dbReference type="Pfam" id="PF00892"/>
    </source>
</evidence>
<dbReference type="Gene3D" id="1.10.3730.20">
    <property type="match status" value="1"/>
</dbReference>
<gene>
    <name evidence="3" type="ORF">FVW59_08025</name>
</gene>
<dbReference type="Proteomes" id="UP000321933">
    <property type="component" value="Unassembled WGS sequence"/>
</dbReference>
<protein>
    <submittedName>
        <fullName evidence="3">DMT family transporter</fullName>
    </submittedName>
</protein>
<evidence type="ECO:0000313" key="4">
    <source>
        <dbReference type="Proteomes" id="UP000321933"/>
    </source>
</evidence>
<feature type="transmembrane region" description="Helical" evidence="1">
    <location>
        <begin position="38"/>
        <end position="60"/>
    </location>
</feature>
<accession>A0A5C8ZXP5</accession>
<comment type="caution">
    <text evidence="3">The sequence shown here is derived from an EMBL/GenBank/DDBJ whole genome shotgun (WGS) entry which is preliminary data.</text>
</comment>
<reference evidence="3 4" key="1">
    <citation type="submission" date="2019-08" db="EMBL/GenBank/DDBJ databases">
        <title>Parahaliea maris sp. nov., isolated from the surface seawater.</title>
        <authorList>
            <person name="Liu Y."/>
        </authorList>
    </citation>
    <scope>NUCLEOTIDE SEQUENCE [LARGE SCALE GENOMIC DNA]</scope>
    <source>
        <strain evidence="3 4">S2-26</strain>
    </source>
</reference>
<keyword evidence="1" id="KW-1133">Transmembrane helix</keyword>